<gene>
    <name evidence="2" type="ORF">DDE84_10020</name>
</gene>
<organism evidence="2 3">
    <name type="scientific">Bifidobacterium tibiigranuli</name>
    <dbReference type="NCBI Taxonomy" id="2172043"/>
    <lineage>
        <taxon>Bacteria</taxon>
        <taxon>Bacillati</taxon>
        <taxon>Actinomycetota</taxon>
        <taxon>Actinomycetes</taxon>
        <taxon>Bifidobacteriales</taxon>
        <taxon>Bifidobacteriaceae</taxon>
        <taxon>Bifidobacterium</taxon>
    </lineage>
</organism>
<dbReference type="Gene3D" id="2.30.30.100">
    <property type="match status" value="1"/>
</dbReference>
<keyword evidence="3" id="KW-1185">Reference proteome</keyword>
<sequence length="298" mass="31721">MMTLLQAATPQMPKTAEAADLLVTRATVDSTNSVARHLIDEGQLMLRRDGRITIMAVAADMQTNGHGRLGREWMNVPGESFTVSFATALPRALATDGSVNGWIQMTAGLASLDALRSALEEVGSQSIQPDCQFSLKWPNDVFCHGLKLGGILCELVPLPQDGSADARDYIGVIFGIGLNLAVRAERLPTTDSTSLQMHRKGLSDAPIMRDLIAAGIVRSLRARLQLLVDDTPTQCAALLEEMRAECWTLGKQVRARLAAGGVVSGTAIALNPDASLSVRDDAGEVHIVRTGDVGVLSA</sequence>
<dbReference type="PANTHER" id="PTHR12835:SF5">
    <property type="entry name" value="BIOTIN--PROTEIN LIGASE"/>
    <property type="match status" value="1"/>
</dbReference>
<accession>A0A5N6RWT7</accession>
<evidence type="ECO:0000259" key="1">
    <source>
        <dbReference type="Pfam" id="PF03099"/>
    </source>
</evidence>
<protein>
    <submittedName>
        <fullName evidence="2">Biotin--[acetyl-CoA-carboxylase] ligase</fullName>
    </submittedName>
</protein>
<keyword evidence="2" id="KW-0436">Ligase</keyword>
<dbReference type="EMBL" id="QDAG01000011">
    <property type="protein sequence ID" value="KAE8126719.1"/>
    <property type="molecule type" value="Genomic_DNA"/>
</dbReference>
<proteinExistence type="predicted"/>
<feature type="domain" description="BPL/LPL catalytic" evidence="1">
    <location>
        <begin position="57"/>
        <end position="156"/>
    </location>
</feature>
<dbReference type="Gene3D" id="3.30.930.10">
    <property type="entry name" value="Bira Bifunctional Protein, Domain 2"/>
    <property type="match status" value="1"/>
</dbReference>
<name>A0A5N6RWT7_9BIFI</name>
<dbReference type="GeneID" id="78128014"/>
<dbReference type="Proteomes" id="UP000325415">
    <property type="component" value="Unassembled WGS sequence"/>
</dbReference>
<dbReference type="SUPFAM" id="SSF55681">
    <property type="entry name" value="Class II aaRS and biotin synthetases"/>
    <property type="match status" value="1"/>
</dbReference>
<reference evidence="2 3" key="1">
    <citation type="submission" date="2018-04" db="EMBL/GenBank/DDBJ databases">
        <authorList>
            <person name="Eckel V.P."/>
            <person name="Vogel R.F."/>
        </authorList>
    </citation>
    <scope>NUCLEOTIDE SEQUENCE [LARGE SCALE GENOMIC DNA]</scope>
    <source>
        <strain evidence="3">TMW 2.1764</strain>
    </source>
</reference>
<evidence type="ECO:0000313" key="3">
    <source>
        <dbReference type="Proteomes" id="UP000325415"/>
    </source>
</evidence>
<dbReference type="PANTHER" id="PTHR12835">
    <property type="entry name" value="BIOTIN PROTEIN LIGASE"/>
    <property type="match status" value="1"/>
</dbReference>
<dbReference type="RefSeq" id="WP_152581564.1">
    <property type="nucleotide sequence ID" value="NZ_JAKVIV010000011.1"/>
</dbReference>
<comment type="caution">
    <text evidence="2">The sequence shown here is derived from an EMBL/GenBank/DDBJ whole genome shotgun (WGS) entry which is preliminary data.</text>
</comment>
<dbReference type="GO" id="GO:0005737">
    <property type="term" value="C:cytoplasm"/>
    <property type="evidence" value="ECO:0007669"/>
    <property type="project" value="TreeGrafter"/>
</dbReference>
<evidence type="ECO:0000313" key="2">
    <source>
        <dbReference type="EMBL" id="KAE8126719.1"/>
    </source>
</evidence>
<dbReference type="InterPro" id="IPR045864">
    <property type="entry name" value="aa-tRNA-synth_II/BPL/LPL"/>
</dbReference>
<dbReference type="InterPro" id="IPR004143">
    <property type="entry name" value="BPL_LPL_catalytic"/>
</dbReference>
<dbReference type="AlphaFoldDB" id="A0A5N6RWT7"/>
<dbReference type="GO" id="GO:0004077">
    <property type="term" value="F:biotin--[biotin carboxyl-carrier protein] ligase activity"/>
    <property type="evidence" value="ECO:0007669"/>
    <property type="project" value="TreeGrafter"/>
</dbReference>
<dbReference type="Pfam" id="PF03099">
    <property type="entry name" value="BPL_LplA_LipB"/>
    <property type="match status" value="1"/>
</dbReference>